<gene>
    <name evidence="1" type="ORF">S03H2_22667</name>
</gene>
<reference evidence="1" key="1">
    <citation type="journal article" date="2014" name="Front. Microbiol.">
        <title>High frequency of phylogenetically diverse reductive dehalogenase-homologous genes in deep subseafloor sedimentary metagenomes.</title>
        <authorList>
            <person name="Kawai M."/>
            <person name="Futagami T."/>
            <person name="Toyoda A."/>
            <person name="Takaki Y."/>
            <person name="Nishi S."/>
            <person name="Hori S."/>
            <person name="Arai W."/>
            <person name="Tsubouchi T."/>
            <person name="Morono Y."/>
            <person name="Uchiyama I."/>
            <person name="Ito T."/>
            <person name="Fujiyama A."/>
            <person name="Inagaki F."/>
            <person name="Takami H."/>
        </authorList>
    </citation>
    <scope>NUCLEOTIDE SEQUENCE</scope>
    <source>
        <strain evidence="1">Expedition CK06-06</strain>
    </source>
</reference>
<feature type="non-terminal residue" evidence="1">
    <location>
        <position position="1"/>
    </location>
</feature>
<proteinExistence type="predicted"/>
<comment type="caution">
    <text evidence="1">The sequence shown here is derived from an EMBL/GenBank/DDBJ whole genome shotgun (WGS) entry which is preliminary data.</text>
</comment>
<accession>X1GB29</accession>
<dbReference type="EMBL" id="BARU01012242">
    <property type="protein sequence ID" value="GAH38794.1"/>
    <property type="molecule type" value="Genomic_DNA"/>
</dbReference>
<dbReference type="AlphaFoldDB" id="X1GB29"/>
<protein>
    <submittedName>
        <fullName evidence="1">Uncharacterized protein</fullName>
    </submittedName>
</protein>
<organism evidence="1">
    <name type="scientific">marine sediment metagenome</name>
    <dbReference type="NCBI Taxonomy" id="412755"/>
    <lineage>
        <taxon>unclassified sequences</taxon>
        <taxon>metagenomes</taxon>
        <taxon>ecological metagenomes</taxon>
    </lineage>
</organism>
<sequence>LLSFTGFGLFFGLLLASEALIYEYIKREI</sequence>
<name>X1GB29_9ZZZZ</name>
<evidence type="ECO:0000313" key="1">
    <source>
        <dbReference type="EMBL" id="GAH38794.1"/>
    </source>
</evidence>